<feature type="compositionally biased region" description="Basic and acidic residues" evidence="1">
    <location>
        <begin position="51"/>
        <end position="66"/>
    </location>
</feature>
<dbReference type="EMBL" id="DS268131">
    <property type="protein sequence ID" value="KMU73728.1"/>
    <property type="molecule type" value="Genomic_DNA"/>
</dbReference>
<evidence type="ECO:0000313" key="2">
    <source>
        <dbReference type="EMBL" id="KMU73728.1"/>
    </source>
</evidence>
<evidence type="ECO:0000256" key="1">
    <source>
        <dbReference type="SAM" id="MobiDB-lite"/>
    </source>
</evidence>
<organism evidence="2 3">
    <name type="scientific">Coccidioides immitis RMSCC 3703</name>
    <dbReference type="NCBI Taxonomy" id="454286"/>
    <lineage>
        <taxon>Eukaryota</taxon>
        <taxon>Fungi</taxon>
        <taxon>Dikarya</taxon>
        <taxon>Ascomycota</taxon>
        <taxon>Pezizomycotina</taxon>
        <taxon>Eurotiomycetes</taxon>
        <taxon>Eurotiomycetidae</taxon>
        <taxon>Onygenales</taxon>
        <taxon>Onygenaceae</taxon>
        <taxon>Coccidioides</taxon>
    </lineage>
</organism>
<feature type="compositionally biased region" description="Basic residues" evidence="1">
    <location>
        <begin position="26"/>
        <end position="43"/>
    </location>
</feature>
<proteinExistence type="predicted"/>
<accession>A0A0J8QR59</accession>
<name>A0A0J8QR59_COCIT</name>
<reference evidence="3" key="1">
    <citation type="journal article" date="2010" name="Genome Res.">
        <title>Population genomic sequencing of Coccidioides fungi reveals recent hybridization and transposon control.</title>
        <authorList>
            <person name="Neafsey D.E."/>
            <person name="Barker B.M."/>
            <person name="Sharpton T.J."/>
            <person name="Stajich J.E."/>
            <person name="Park D.J."/>
            <person name="Whiston E."/>
            <person name="Hung C.-Y."/>
            <person name="McMahan C."/>
            <person name="White J."/>
            <person name="Sykes S."/>
            <person name="Heiman D."/>
            <person name="Young S."/>
            <person name="Zeng Q."/>
            <person name="Abouelleil A."/>
            <person name="Aftuck L."/>
            <person name="Bessette D."/>
            <person name="Brown A."/>
            <person name="FitzGerald M."/>
            <person name="Lui A."/>
            <person name="Macdonald J.P."/>
            <person name="Priest M."/>
            <person name="Orbach M.J."/>
            <person name="Galgiani J.N."/>
            <person name="Kirkland T.N."/>
            <person name="Cole G.T."/>
            <person name="Birren B.W."/>
            <person name="Henn M.R."/>
            <person name="Taylor J.W."/>
            <person name="Rounsley S.D."/>
        </authorList>
    </citation>
    <scope>NUCLEOTIDE SEQUENCE [LARGE SCALE GENOMIC DNA]</scope>
    <source>
        <strain evidence="3">RMSCC 3703</strain>
    </source>
</reference>
<dbReference type="STRING" id="454286.A0A0J8QR59"/>
<feature type="region of interest" description="Disordered" evidence="1">
    <location>
        <begin position="1"/>
        <end position="150"/>
    </location>
</feature>
<gene>
    <name evidence="2" type="ORF">CISG_03778</name>
</gene>
<evidence type="ECO:0000313" key="3">
    <source>
        <dbReference type="Proteomes" id="UP000054559"/>
    </source>
</evidence>
<feature type="compositionally biased region" description="Basic and acidic residues" evidence="1">
    <location>
        <begin position="108"/>
        <end position="117"/>
    </location>
</feature>
<feature type="compositionally biased region" description="Polar residues" evidence="1">
    <location>
        <begin position="123"/>
        <end position="134"/>
    </location>
</feature>
<feature type="compositionally biased region" description="Basic residues" evidence="1">
    <location>
        <begin position="80"/>
        <end position="89"/>
    </location>
</feature>
<sequence>MSPAIAEMSSSSTSSSPRISHQNPPTKHHRESKGRPSWTRRVKSSLFYGSESRDKPGLNGRGEHGPPDPASPNRSYLLKLRGRKRKGKKGGIGEAGQINSRETTSDVETVRRLKDETLFDTYNPPNITASSWADQNGHKRTKRGDTTPFSRCWKSRCRPGSQYRR</sequence>
<protein>
    <submittedName>
        <fullName evidence="2">Uncharacterized protein</fullName>
    </submittedName>
</protein>
<dbReference type="Proteomes" id="UP000054559">
    <property type="component" value="Unassembled WGS sequence"/>
</dbReference>
<dbReference type="AlphaFoldDB" id="A0A0J8QR59"/>